<reference evidence="2" key="1">
    <citation type="submission" date="2018-02" db="EMBL/GenBank/DDBJ databases">
        <authorList>
            <person name="Hausmann B."/>
        </authorList>
    </citation>
    <scope>NUCLEOTIDE SEQUENCE [LARGE SCALE GENOMIC DNA]</scope>
    <source>
        <strain evidence="2">Peat soil MAG SbA5</strain>
    </source>
</reference>
<accession>A0A2N9LX87</accession>
<dbReference type="AlphaFoldDB" id="A0A2N9LX87"/>
<name>A0A2N9LX87_9BACT</name>
<dbReference type="Proteomes" id="UP000239735">
    <property type="component" value="Unassembled WGS sequence"/>
</dbReference>
<dbReference type="EMBL" id="OKRB01000120">
    <property type="protein sequence ID" value="SPE27799.1"/>
    <property type="molecule type" value="Genomic_DNA"/>
</dbReference>
<sequence length="76" mass="8402">MRQGSGLAVSDMPLFGGHQKPSLVSQFTYIRIEKYVKLSAHHPIPGASTFSRHPQVLEVFSNGWRDSGIASCQFPD</sequence>
<protein>
    <submittedName>
        <fullName evidence="1">Uncharacterized protein</fullName>
    </submittedName>
</protein>
<evidence type="ECO:0000313" key="1">
    <source>
        <dbReference type="EMBL" id="SPE27799.1"/>
    </source>
</evidence>
<gene>
    <name evidence="1" type="ORF">SBA5_600041</name>
</gene>
<proteinExistence type="predicted"/>
<evidence type="ECO:0000313" key="2">
    <source>
        <dbReference type="Proteomes" id="UP000239735"/>
    </source>
</evidence>
<organism evidence="1 2">
    <name type="scientific">Candidatus Sulfuritelmatomonas gaucii</name>
    <dbReference type="NCBI Taxonomy" id="2043161"/>
    <lineage>
        <taxon>Bacteria</taxon>
        <taxon>Pseudomonadati</taxon>
        <taxon>Acidobacteriota</taxon>
        <taxon>Terriglobia</taxon>
        <taxon>Terriglobales</taxon>
        <taxon>Acidobacteriaceae</taxon>
        <taxon>Candidatus Sulfuritelmatomonas</taxon>
    </lineage>
</organism>